<dbReference type="PIRSF" id="PIRSF002419">
    <property type="entry name" value="Tetraspanin"/>
    <property type="match status" value="1"/>
</dbReference>
<dbReference type="InterPro" id="IPR008952">
    <property type="entry name" value="Tetraspanin_EC2_sf"/>
</dbReference>
<dbReference type="GO" id="GO:0012505">
    <property type="term" value="C:endomembrane system"/>
    <property type="evidence" value="ECO:0007669"/>
    <property type="project" value="UniProtKB-SubCell"/>
</dbReference>
<dbReference type="GO" id="GO:0005886">
    <property type="term" value="C:plasma membrane"/>
    <property type="evidence" value="ECO:0007669"/>
    <property type="project" value="TreeGrafter"/>
</dbReference>
<dbReference type="EMBL" id="JADWDJ010000007">
    <property type="protein sequence ID" value="KAG5277910.1"/>
    <property type="molecule type" value="Genomic_DNA"/>
</dbReference>
<dbReference type="AlphaFoldDB" id="A0AAV6GW11"/>
<dbReference type="Pfam" id="PF00335">
    <property type="entry name" value="Tetraspanin"/>
    <property type="match status" value="1"/>
</dbReference>
<comment type="subcellular location">
    <subcellularLocation>
        <location evidence="1">Endomembrane system</location>
        <topology evidence="1">Multi-pass membrane protein</topology>
    </subcellularLocation>
    <subcellularLocation>
        <location evidence="9">Membrane</location>
        <topology evidence="9">Multi-pass membrane protein</topology>
    </subcellularLocation>
</comment>
<keyword evidence="4 9" id="KW-1133">Transmembrane helix</keyword>
<evidence type="ECO:0000256" key="2">
    <source>
        <dbReference type="ARBA" id="ARBA00006840"/>
    </source>
</evidence>
<evidence type="ECO:0000256" key="9">
    <source>
        <dbReference type="RuleBase" id="RU361218"/>
    </source>
</evidence>
<comment type="caution">
    <text evidence="10">The sequence shown here is derived from an EMBL/GenBank/DDBJ whole genome shotgun (WGS) entry which is preliminary data.</text>
</comment>
<evidence type="ECO:0000256" key="7">
    <source>
        <dbReference type="ARBA" id="ARBA00046464"/>
    </source>
</evidence>
<protein>
    <recommendedName>
        <fullName evidence="9">Tetraspanin</fullName>
    </recommendedName>
</protein>
<dbReference type="InterPro" id="IPR018499">
    <property type="entry name" value="Tetraspanin/Peripherin"/>
</dbReference>
<dbReference type="PRINTS" id="PR00259">
    <property type="entry name" value="TMFOUR"/>
</dbReference>
<evidence type="ECO:0000256" key="6">
    <source>
        <dbReference type="ARBA" id="ARBA00023180"/>
    </source>
</evidence>
<sequence>MSYTSSLVYVIVPEALNAATQWNSTVNVSYSQRFWLFPKKGSPQKSKMSRLQNLYSVMKYLMMILSGIILISGFVVLGVGIWINIGTNNFVKSVGDFSSQLGIISTVCTVAGAGLSLLGFIGCYGAWAEKRTLILVYFVTVSLLFLAEIAMALMVIIYRNRVEDFIRKASKETLLESYKGPTAQDGISVGWNAIMTTFKCCGVENSTLDFVGSTFTNVTGLLYPKTCCVDMEDPSCDGLDTTPSLLHPDSCDVKMIFTKSQSLILGSTAAVICVLELGSMMISAALYVRLGHSAY</sequence>
<dbReference type="SUPFAM" id="SSF48652">
    <property type="entry name" value="Tetraspanin"/>
    <property type="match status" value="1"/>
</dbReference>
<keyword evidence="11" id="KW-1185">Reference proteome</keyword>
<evidence type="ECO:0000256" key="1">
    <source>
        <dbReference type="ARBA" id="ARBA00004127"/>
    </source>
</evidence>
<feature type="transmembrane region" description="Helical" evidence="9">
    <location>
        <begin position="133"/>
        <end position="158"/>
    </location>
</feature>
<dbReference type="InterPro" id="IPR000301">
    <property type="entry name" value="Tetraspanin_animals"/>
</dbReference>
<evidence type="ECO:0000256" key="4">
    <source>
        <dbReference type="ARBA" id="ARBA00022989"/>
    </source>
</evidence>
<comment type="subunit">
    <text evidence="7">Interacts with SLC19A2. Interacts with NTRK1/TRKA.</text>
</comment>
<comment type="function">
    <text evidence="8">Structural component of specialized membrane microdomains known as tetraspanin-enriched microdomains (TERMs), which act as platforms for receptor clustering and signaling. Participates thereby in diverse biological functions such as cell signal transduction, adhesion, migration and protein trafficking. Regulates neuronal differentiation in response to NGF by facilitating NGF-mediated activation of NTRK1/TRKA receptor tyrosine kinase and subsequent downstream signaling pathways. Plays a role in the inhibition of TNFalpha-induced apoptosis. Mechanistically, inhibits the NF-kappa-B signaling pathway by blocking phosphorylation of CHUK. Also promotes the stability of the thiamine transporter 1/SLC19A2 in intestinal epithelial cells leading to an increase of thiamine uptake process.</text>
</comment>
<dbReference type="Gene3D" id="1.10.1450.10">
    <property type="entry name" value="Tetraspanin"/>
    <property type="match status" value="1"/>
</dbReference>
<name>A0AAV6GW11_9TELE</name>
<dbReference type="PANTHER" id="PTHR19282:SF216">
    <property type="entry name" value="TETRASPANIN-1"/>
    <property type="match status" value="1"/>
</dbReference>
<evidence type="ECO:0000313" key="11">
    <source>
        <dbReference type="Proteomes" id="UP000823561"/>
    </source>
</evidence>
<evidence type="ECO:0000256" key="8">
    <source>
        <dbReference type="ARBA" id="ARBA00054958"/>
    </source>
</evidence>
<evidence type="ECO:0000256" key="3">
    <source>
        <dbReference type="ARBA" id="ARBA00022692"/>
    </source>
</evidence>
<reference evidence="10" key="1">
    <citation type="submission" date="2020-10" db="EMBL/GenBank/DDBJ databases">
        <title>Chromosome-scale genome assembly of the Allis shad, Alosa alosa.</title>
        <authorList>
            <person name="Margot Z."/>
            <person name="Christophe K."/>
            <person name="Cabau C."/>
            <person name="Louis A."/>
            <person name="Berthelot C."/>
            <person name="Parey E."/>
            <person name="Roest Crollius H."/>
            <person name="Montfort J."/>
            <person name="Robinson-Rechavi M."/>
            <person name="Bucao C."/>
            <person name="Bouchez O."/>
            <person name="Gislard M."/>
            <person name="Lluch J."/>
            <person name="Milhes M."/>
            <person name="Lampietro C."/>
            <person name="Lopez Roques C."/>
            <person name="Donnadieu C."/>
            <person name="Braasch I."/>
            <person name="Desvignes T."/>
            <person name="Postlethwait J."/>
            <person name="Bobe J."/>
            <person name="Guiguen Y."/>
        </authorList>
    </citation>
    <scope>NUCLEOTIDE SEQUENCE</scope>
    <source>
        <strain evidence="10">M-15738</strain>
        <tissue evidence="10">Blood</tissue>
    </source>
</reference>
<feature type="transmembrane region" description="Helical" evidence="9">
    <location>
        <begin position="103"/>
        <end position="127"/>
    </location>
</feature>
<keyword evidence="3 9" id="KW-0812">Transmembrane</keyword>
<accession>A0AAV6GW11</accession>
<keyword evidence="5 9" id="KW-0472">Membrane</keyword>
<evidence type="ECO:0000256" key="5">
    <source>
        <dbReference type="ARBA" id="ARBA00023136"/>
    </source>
</evidence>
<evidence type="ECO:0000313" key="10">
    <source>
        <dbReference type="EMBL" id="KAG5277910.1"/>
    </source>
</evidence>
<dbReference type="PANTHER" id="PTHR19282">
    <property type="entry name" value="TETRASPANIN"/>
    <property type="match status" value="1"/>
</dbReference>
<feature type="transmembrane region" description="Helical" evidence="9">
    <location>
        <begin position="60"/>
        <end position="83"/>
    </location>
</feature>
<organism evidence="10 11">
    <name type="scientific">Alosa alosa</name>
    <name type="common">allis shad</name>
    <dbReference type="NCBI Taxonomy" id="278164"/>
    <lineage>
        <taxon>Eukaryota</taxon>
        <taxon>Metazoa</taxon>
        <taxon>Chordata</taxon>
        <taxon>Craniata</taxon>
        <taxon>Vertebrata</taxon>
        <taxon>Euteleostomi</taxon>
        <taxon>Actinopterygii</taxon>
        <taxon>Neopterygii</taxon>
        <taxon>Teleostei</taxon>
        <taxon>Clupei</taxon>
        <taxon>Clupeiformes</taxon>
        <taxon>Clupeoidei</taxon>
        <taxon>Clupeidae</taxon>
        <taxon>Alosa</taxon>
    </lineage>
</organism>
<comment type="similarity">
    <text evidence="2 9">Belongs to the tetraspanin (TM4SF) family.</text>
</comment>
<keyword evidence="6" id="KW-0325">Glycoprotein</keyword>
<feature type="transmembrane region" description="Helical" evidence="9">
    <location>
        <begin position="263"/>
        <end position="288"/>
    </location>
</feature>
<proteinExistence type="inferred from homology"/>
<gene>
    <name evidence="10" type="ORF">AALO_G00092740</name>
</gene>
<dbReference type="Proteomes" id="UP000823561">
    <property type="component" value="Chromosome 7"/>
</dbReference>